<evidence type="ECO:0000313" key="3">
    <source>
        <dbReference type="Proteomes" id="UP001189122"/>
    </source>
</evidence>
<organism evidence="2 3">
    <name type="scientific">Spirodela intermedia</name>
    <name type="common">Intermediate duckweed</name>
    <dbReference type="NCBI Taxonomy" id="51605"/>
    <lineage>
        <taxon>Eukaryota</taxon>
        <taxon>Viridiplantae</taxon>
        <taxon>Streptophyta</taxon>
        <taxon>Embryophyta</taxon>
        <taxon>Tracheophyta</taxon>
        <taxon>Spermatophyta</taxon>
        <taxon>Magnoliopsida</taxon>
        <taxon>Liliopsida</taxon>
        <taxon>Araceae</taxon>
        <taxon>Lemnoideae</taxon>
        <taxon>Spirodela</taxon>
    </lineage>
</organism>
<keyword evidence="3" id="KW-1185">Reference proteome</keyword>
<name>A0ABN7EB54_SPIIN</name>
<accession>A0ABN7EB54</accession>
<reference evidence="3" key="1">
    <citation type="journal article" date="2020" name="Sci. Rep.">
        <title>Chromosome-scale genome assembly for the duckweed Spirodela intermedia, integrating cytogenetic maps, PacBio and Oxford Nanopore libraries.</title>
        <authorList>
            <person name="Hoang P.T.N."/>
            <person name="Fiebig A."/>
            <person name="Novak P."/>
            <person name="Macas J."/>
            <person name="Cao H.X."/>
            <person name="Stepanenko A."/>
            <person name="Chen G."/>
            <person name="Borisjuk N."/>
            <person name="Scholz U."/>
            <person name="Schubert I."/>
        </authorList>
    </citation>
    <scope>NUCLEOTIDE SEQUENCE [LARGE SCALE GENOMIC DNA]</scope>
</reference>
<gene>
    <name evidence="2" type="ORF">SI7747_UN021479</name>
</gene>
<comment type="caution">
    <text evidence="2">The sequence shown here is derived from an EMBL/GenBank/DDBJ whole genome shotgun (WGS) entry which is preliminary data.</text>
</comment>
<feature type="compositionally biased region" description="Low complexity" evidence="1">
    <location>
        <begin position="76"/>
        <end position="87"/>
    </location>
</feature>
<proteinExistence type="predicted"/>
<feature type="compositionally biased region" description="Acidic residues" evidence="1">
    <location>
        <begin position="12"/>
        <end position="23"/>
    </location>
</feature>
<feature type="region of interest" description="Disordered" evidence="1">
    <location>
        <begin position="1"/>
        <end position="87"/>
    </location>
</feature>
<sequence length="87" mass="9228">MATKGCSRRVPDDEDQKAEEGQEGADPHQPVGGVQDQLDGGVDGGKDGAGELGEQQAWRRRGACRQATRRRRRRGTSGSRPPDGGSA</sequence>
<evidence type="ECO:0000313" key="2">
    <source>
        <dbReference type="EMBL" id="CAA6675137.1"/>
    </source>
</evidence>
<evidence type="ECO:0000256" key="1">
    <source>
        <dbReference type="SAM" id="MobiDB-lite"/>
    </source>
</evidence>
<dbReference type="Proteomes" id="UP001189122">
    <property type="component" value="Unassembled WGS sequence"/>
</dbReference>
<feature type="compositionally biased region" description="Basic residues" evidence="1">
    <location>
        <begin position="58"/>
        <end position="75"/>
    </location>
</feature>
<protein>
    <submittedName>
        <fullName evidence="2">Uncharacterized protein</fullName>
    </submittedName>
</protein>
<dbReference type="EMBL" id="CACRZD030000228">
    <property type="protein sequence ID" value="CAA6675137.1"/>
    <property type="molecule type" value="Genomic_DNA"/>
</dbReference>